<dbReference type="AlphaFoldDB" id="A0A2H6KGB5"/>
<feature type="transmembrane region" description="Helical" evidence="2">
    <location>
        <begin position="52"/>
        <end position="70"/>
    </location>
</feature>
<evidence type="ECO:0000313" key="3">
    <source>
        <dbReference type="EMBL" id="GBE62024.1"/>
    </source>
</evidence>
<keyword evidence="2" id="KW-1133">Transmembrane helix</keyword>
<evidence type="ECO:0000256" key="2">
    <source>
        <dbReference type="SAM" id="Phobius"/>
    </source>
</evidence>
<accession>A0A2H6KGB5</accession>
<protein>
    <submittedName>
        <fullName evidence="3">NADH:ubiquinone oxidoreductase complex I intermediate-associated 30, putative</fullName>
    </submittedName>
</protein>
<proteinExistence type="predicted"/>
<reference evidence="3 4" key="1">
    <citation type="journal article" date="2017" name="BMC Genomics">
        <title>Whole-genome assembly of Babesia ovata and comparative genomics between closely related pathogens.</title>
        <authorList>
            <person name="Yamagishi J."/>
            <person name="Asada M."/>
            <person name="Hakimi H."/>
            <person name="Tanaka T.Q."/>
            <person name="Sugimoto C."/>
            <person name="Kawazu S."/>
        </authorList>
    </citation>
    <scope>NUCLEOTIDE SEQUENCE [LARGE SCALE GENOMIC DNA]</scope>
    <source>
        <strain evidence="3 4">Miyake</strain>
    </source>
</reference>
<name>A0A2H6KGB5_9APIC</name>
<dbReference type="GeneID" id="39875794"/>
<feature type="region of interest" description="Disordered" evidence="1">
    <location>
        <begin position="263"/>
        <end position="310"/>
    </location>
</feature>
<sequence>MAGRRVVCDTDGSAGDGRPTDPAKSVSIGGDNDRHKDTLKEIRWPQKLVNMLSRWMPIFVVVLIASWMIYQRVESHRVPENPPLDEVNDSAATKGDKVTKDVTARIGSKDSIIFGMERSIKLMGLIISRFDTTEHFLNSIEPVDSVVPIMERMERIYDSAEPLMERVEHVMDRIDRLDSADPIMELIGTLIVAVEAIGGNVSRISHRMRHIVYRIRRMEDRIIPADSVEGLIGRIEIVITLIEHLADDIERVVNSIEHAIDGTVPEHRNEADSPGNMDAGDDAYGDVDTDSTGGAYGEQDARCVTDQLQT</sequence>
<gene>
    <name evidence="3" type="ORF">BOVATA_035170</name>
</gene>
<evidence type="ECO:0000256" key="1">
    <source>
        <dbReference type="SAM" id="MobiDB-lite"/>
    </source>
</evidence>
<keyword evidence="2" id="KW-0472">Membrane</keyword>
<feature type="region of interest" description="Disordered" evidence="1">
    <location>
        <begin position="1"/>
        <end position="32"/>
    </location>
</feature>
<dbReference type="EMBL" id="BDSA01000004">
    <property type="protein sequence ID" value="GBE62024.1"/>
    <property type="molecule type" value="Genomic_DNA"/>
</dbReference>
<keyword evidence="3" id="KW-0830">Ubiquinone</keyword>
<feature type="compositionally biased region" description="Acidic residues" evidence="1">
    <location>
        <begin position="279"/>
        <end position="289"/>
    </location>
</feature>
<keyword evidence="4" id="KW-1185">Reference proteome</keyword>
<dbReference type="RefSeq" id="XP_028868267.1">
    <property type="nucleotide sequence ID" value="XM_029012434.1"/>
</dbReference>
<dbReference type="Proteomes" id="UP000236319">
    <property type="component" value="Unassembled WGS sequence"/>
</dbReference>
<evidence type="ECO:0000313" key="4">
    <source>
        <dbReference type="Proteomes" id="UP000236319"/>
    </source>
</evidence>
<comment type="caution">
    <text evidence="3">The sequence shown here is derived from an EMBL/GenBank/DDBJ whole genome shotgun (WGS) entry which is preliminary data.</text>
</comment>
<keyword evidence="2" id="KW-0812">Transmembrane</keyword>
<organism evidence="3 4">
    <name type="scientific">Babesia ovata</name>
    <dbReference type="NCBI Taxonomy" id="189622"/>
    <lineage>
        <taxon>Eukaryota</taxon>
        <taxon>Sar</taxon>
        <taxon>Alveolata</taxon>
        <taxon>Apicomplexa</taxon>
        <taxon>Aconoidasida</taxon>
        <taxon>Piroplasmida</taxon>
        <taxon>Babesiidae</taxon>
        <taxon>Babesia</taxon>
    </lineage>
</organism>
<dbReference type="VEuPathDB" id="PiroplasmaDB:BOVATA_035170"/>